<organism evidence="1 2">
    <name type="scientific">Diplodia intermedia</name>
    <dbReference type="NCBI Taxonomy" id="856260"/>
    <lineage>
        <taxon>Eukaryota</taxon>
        <taxon>Fungi</taxon>
        <taxon>Dikarya</taxon>
        <taxon>Ascomycota</taxon>
        <taxon>Pezizomycotina</taxon>
        <taxon>Dothideomycetes</taxon>
        <taxon>Dothideomycetes incertae sedis</taxon>
        <taxon>Botryosphaeriales</taxon>
        <taxon>Botryosphaeriaceae</taxon>
        <taxon>Diplodia</taxon>
    </lineage>
</organism>
<dbReference type="Proteomes" id="UP001521184">
    <property type="component" value="Unassembled WGS sequence"/>
</dbReference>
<keyword evidence="2" id="KW-1185">Reference proteome</keyword>
<comment type="caution">
    <text evidence="1">The sequence shown here is derived from an EMBL/GenBank/DDBJ whole genome shotgun (WGS) entry which is preliminary data.</text>
</comment>
<evidence type="ECO:0000313" key="2">
    <source>
        <dbReference type="Proteomes" id="UP001521184"/>
    </source>
</evidence>
<evidence type="ECO:0000313" key="1">
    <source>
        <dbReference type="EMBL" id="KAL1640907.1"/>
    </source>
</evidence>
<protein>
    <submittedName>
        <fullName evidence="1">Uncharacterized protein</fullName>
    </submittedName>
</protein>
<reference evidence="1 2" key="1">
    <citation type="journal article" date="2023" name="Plant Dis.">
        <title>First Report of Diplodia intermedia Causing Canker and Dieback Diseases on Apple Trees in Canada.</title>
        <authorList>
            <person name="Ellouze W."/>
            <person name="Ilyukhin E."/>
            <person name="Sulman M."/>
            <person name="Ali S."/>
        </authorList>
    </citation>
    <scope>NUCLEOTIDE SEQUENCE [LARGE SCALE GENOMIC DNA]</scope>
    <source>
        <strain evidence="1 2">M45-28</strain>
    </source>
</reference>
<proteinExistence type="predicted"/>
<name>A0ABR3TMU5_9PEZI</name>
<sequence>MTSEAWPPVPRNTSKFYGTVSAFLNVHRVGYLYEIEAVNAAHVATFVVKYKHSGKDNKRLRALHVEVTIVPQGARPMMFGRVLEIRVSWVTRSNRKLSFDVPAADFPLALLDKTLPAQVTCFDTSQRLRQEYDSMNALAGMTMDGSGSFDFWDMVLGVCCWKHLDHTRTRRFA</sequence>
<dbReference type="EMBL" id="JAKEKT020000045">
    <property type="protein sequence ID" value="KAL1640907.1"/>
    <property type="molecule type" value="Genomic_DNA"/>
</dbReference>
<accession>A0ABR3TMU5</accession>
<gene>
    <name evidence="1" type="ORF">SLS58_006523</name>
</gene>